<protein>
    <submittedName>
        <fullName evidence="1">Uncharacterized protein</fullName>
    </submittedName>
</protein>
<evidence type="ECO:0000313" key="2">
    <source>
        <dbReference type="Proteomes" id="UP000193560"/>
    </source>
</evidence>
<comment type="caution">
    <text evidence="1">The sequence shown here is derived from an EMBL/GenBank/DDBJ whole genome shotgun (WGS) entry which is preliminary data.</text>
</comment>
<dbReference type="AlphaFoldDB" id="A0A1X2IRX3"/>
<keyword evidence="2" id="KW-1185">Reference proteome</keyword>
<proteinExistence type="predicted"/>
<gene>
    <name evidence="1" type="ORF">BCR42DRAFT_190620</name>
</gene>
<sequence>MLLSNTCKRPVKHIFGFRHFTNSSKRAYQDYYLAKTLNDTNILRLHLDKAKHLVALVEHGLKTKIASDR</sequence>
<organism evidence="1 2">
    <name type="scientific">Absidia repens</name>
    <dbReference type="NCBI Taxonomy" id="90262"/>
    <lineage>
        <taxon>Eukaryota</taxon>
        <taxon>Fungi</taxon>
        <taxon>Fungi incertae sedis</taxon>
        <taxon>Mucoromycota</taxon>
        <taxon>Mucoromycotina</taxon>
        <taxon>Mucoromycetes</taxon>
        <taxon>Mucorales</taxon>
        <taxon>Cunninghamellaceae</taxon>
        <taxon>Absidia</taxon>
    </lineage>
</organism>
<dbReference type="Proteomes" id="UP000193560">
    <property type="component" value="Unassembled WGS sequence"/>
</dbReference>
<name>A0A1X2IRX3_9FUNG</name>
<evidence type="ECO:0000313" key="1">
    <source>
        <dbReference type="EMBL" id="ORZ21272.1"/>
    </source>
</evidence>
<dbReference type="EMBL" id="MCGE01000005">
    <property type="protein sequence ID" value="ORZ21272.1"/>
    <property type="molecule type" value="Genomic_DNA"/>
</dbReference>
<accession>A0A1X2IRX3</accession>
<reference evidence="1 2" key="1">
    <citation type="submission" date="2016-07" db="EMBL/GenBank/DDBJ databases">
        <title>Pervasive Adenine N6-methylation of Active Genes in Fungi.</title>
        <authorList>
            <consortium name="DOE Joint Genome Institute"/>
            <person name="Mondo S.J."/>
            <person name="Dannebaum R.O."/>
            <person name="Kuo R.C."/>
            <person name="Labutti K."/>
            <person name="Haridas S."/>
            <person name="Kuo A."/>
            <person name="Salamov A."/>
            <person name="Ahrendt S.R."/>
            <person name="Lipzen A."/>
            <person name="Sullivan W."/>
            <person name="Andreopoulos W.B."/>
            <person name="Clum A."/>
            <person name="Lindquist E."/>
            <person name="Daum C."/>
            <person name="Ramamoorthy G.K."/>
            <person name="Gryganskyi A."/>
            <person name="Culley D."/>
            <person name="Magnuson J.K."/>
            <person name="James T.Y."/>
            <person name="O'Malley M.A."/>
            <person name="Stajich J.E."/>
            <person name="Spatafora J.W."/>
            <person name="Visel A."/>
            <person name="Grigoriev I.V."/>
        </authorList>
    </citation>
    <scope>NUCLEOTIDE SEQUENCE [LARGE SCALE GENOMIC DNA]</scope>
    <source>
        <strain evidence="1 2">NRRL 1336</strain>
    </source>
</reference>